<evidence type="ECO:0000313" key="2">
    <source>
        <dbReference type="EMBL" id="PTN04628.1"/>
    </source>
</evidence>
<protein>
    <submittedName>
        <fullName evidence="2">Ig-like protein group 2</fullName>
    </submittedName>
</protein>
<dbReference type="Pfam" id="PF02368">
    <property type="entry name" value="Big_2"/>
    <property type="match status" value="1"/>
</dbReference>
<feature type="domain" description="BIG2" evidence="1">
    <location>
        <begin position="425"/>
        <end position="502"/>
    </location>
</feature>
<dbReference type="RefSeq" id="WP_211316202.1">
    <property type="nucleotide sequence ID" value="NZ_QAAD01000030.1"/>
</dbReference>
<dbReference type="EMBL" id="QAAD01000030">
    <property type="protein sequence ID" value="PTN04628.1"/>
    <property type="molecule type" value="Genomic_DNA"/>
</dbReference>
<dbReference type="Proteomes" id="UP000243525">
    <property type="component" value="Unassembled WGS sequence"/>
</dbReference>
<dbReference type="InterPro" id="IPR008964">
    <property type="entry name" value="Invasin/intimin_cell_adhesion"/>
</dbReference>
<dbReference type="AlphaFoldDB" id="A0A2T5BX96"/>
<proteinExistence type="predicted"/>
<sequence length="875" mass="90749">MNAKTLPLRIVRKLFMLIAFMAMFLPAGFAQEVSIFTDKDDYYPGEWVVITGSGWENDESVLINLTHIEPNIPDHTHDPWYLYPDANGDIYDEWFVFDEELGTTFWMTATGTTTGLFAETTFTDGNAVTFIVGTQTGDVYSGIGGDVTYVVDATRDGAKNAFTSTLSTNNLPVGATAVFSPNPLSFPGERNVTRSSVLTLTVANTVTEGTYAFTIVDDNGSDPANATLIVSGCAPPTAYMVTGTGAYCTDDAGLAVGLNKSETGVTYQLYLDGTIAVGSPVAGTGSAISFGIQPAGTYTVVASRVAGGCTNNMNGSAVLTENTIDPGSIAKGATNPGPGCGSLNPNAAGTIASGSTEASGSGTITYQWEMSLDESSWDEITSATSSSFNIPEISQTTFYRRVATSTSNGVECSAISNELEYIVYPLPEVAAISADGSTDICVGSTVQLSCSTPGGTWSSDDPSIATVNPSTGLVTGIAEGTLSTGIHYTVTSNDGCSKSANKSISVLPLPEVPTANNVTVTYDGTSHSASATVPSGYEIDWYTTETGSTTTTAPTGTNAGTHTAWAEARTTMTGCLSDGRTEVTLVIEKRPITITADAGQTKVYGEADPLPLTYQVTSGSLASGDAFDGVLERVSGETVGTYPINKGSLTIAEGATNKENNYNVTYESADLTINPLAVTVTADAQSKTYGDVDPALTFVSVPAVGTSLANGETISFTGVLSRVAGEDVGAYAINQNTVENTNYDITYTSADLTIGQLAVTVTADAQSKTYGDLDPELTFVASPAVGTVLANGEVIKFTGVLSRVAGEDVGAYAINQNTVENTNYDITYTSADLTIGQLAVTVTADAQSKTYGDLDPELTFVASPAVGTVLANGEV</sequence>
<feature type="non-terminal residue" evidence="2">
    <location>
        <position position="875"/>
    </location>
</feature>
<evidence type="ECO:0000313" key="3">
    <source>
        <dbReference type="Proteomes" id="UP000243525"/>
    </source>
</evidence>
<dbReference type="Pfam" id="PF18676">
    <property type="entry name" value="MBG_2"/>
    <property type="match status" value="3"/>
</dbReference>
<dbReference type="InterPro" id="IPR041286">
    <property type="entry name" value="MBG_2"/>
</dbReference>
<gene>
    <name evidence="2" type="ORF">C8N47_13022</name>
</gene>
<dbReference type="SMART" id="SM00635">
    <property type="entry name" value="BID_2"/>
    <property type="match status" value="1"/>
</dbReference>
<organism evidence="2 3">
    <name type="scientific">Mangrovibacterium marinum</name>
    <dbReference type="NCBI Taxonomy" id="1639118"/>
    <lineage>
        <taxon>Bacteria</taxon>
        <taxon>Pseudomonadati</taxon>
        <taxon>Bacteroidota</taxon>
        <taxon>Bacteroidia</taxon>
        <taxon>Marinilabiliales</taxon>
        <taxon>Prolixibacteraceae</taxon>
        <taxon>Mangrovibacterium</taxon>
    </lineage>
</organism>
<evidence type="ECO:0000259" key="1">
    <source>
        <dbReference type="SMART" id="SM00635"/>
    </source>
</evidence>
<dbReference type="SUPFAM" id="SSF49373">
    <property type="entry name" value="Invasin/intimin cell-adhesion fragments"/>
    <property type="match status" value="1"/>
</dbReference>
<keyword evidence="3" id="KW-1185">Reference proteome</keyword>
<dbReference type="InterPro" id="IPR003343">
    <property type="entry name" value="Big_2"/>
</dbReference>
<comment type="caution">
    <text evidence="2">The sequence shown here is derived from an EMBL/GenBank/DDBJ whole genome shotgun (WGS) entry which is preliminary data.</text>
</comment>
<reference evidence="2 3" key="1">
    <citation type="submission" date="2018-04" db="EMBL/GenBank/DDBJ databases">
        <title>Genomic Encyclopedia of Archaeal and Bacterial Type Strains, Phase II (KMG-II): from individual species to whole genera.</title>
        <authorList>
            <person name="Goeker M."/>
        </authorList>
    </citation>
    <scope>NUCLEOTIDE SEQUENCE [LARGE SCALE GENOMIC DNA]</scope>
    <source>
        <strain evidence="2 3">DSM 28823</strain>
    </source>
</reference>
<name>A0A2T5BX96_9BACT</name>
<accession>A0A2T5BX96</accession>
<dbReference type="Gene3D" id="2.60.40.1080">
    <property type="match status" value="1"/>
</dbReference>